<evidence type="ECO:0000256" key="2">
    <source>
        <dbReference type="SAM" id="MobiDB-lite"/>
    </source>
</evidence>
<feature type="coiled-coil region" evidence="1">
    <location>
        <begin position="381"/>
        <end position="412"/>
    </location>
</feature>
<proteinExistence type="predicted"/>
<feature type="compositionally biased region" description="Low complexity" evidence="2">
    <location>
        <begin position="52"/>
        <end position="63"/>
    </location>
</feature>
<dbReference type="Gene3D" id="1.20.5.170">
    <property type="match status" value="1"/>
</dbReference>
<keyword evidence="1" id="KW-0175">Coiled coil</keyword>
<dbReference type="Gene3D" id="1.10.287.1490">
    <property type="match status" value="1"/>
</dbReference>
<feature type="coiled-coil region" evidence="1">
    <location>
        <begin position="115"/>
        <end position="357"/>
    </location>
</feature>
<feature type="region of interest" description="Disordered" evidence="2">
    <location>
        <begin position="42"/>
        <end position="67"/>
    </location>
</feature>
<protein>
    <submittedName>
        <fullName evidence="3">Uncharacterized protein</fullName>
    </submittedName>
</protein>
<gene>
    <name evidence="3" type="ORF">DMN91_012878</name>
</gene>
<dbReference type="PANTHER" id="PTHR15742:SF5">
    <property type="entry name" value="GIRDIN"/>
    <property type="match status" value="1"/>
</dbReference>
<dbReference type="OrthoDB" id="542135at2759"/>
<feature type="compositionally biased region" description="Basic and acidic residues" evidence="2">
    <location>
        <begin position="513"/>
        <end position="532"/>
    </location>
</feature>
<dbReference type="PANTHER" id="PTHR15742">
    <property type="entry name" value="GIRDIN"/>
    <property type="match status" value="1"/>
</dbReference>
<name>A0A3L8D4D3_OOCBI</name>
<reference evidence="3" key="2">
    <citation type="submission" date="2018-07" db="EMBL/GenBank/DDBJ databases">
        <authorList>
            <person name="Mckenzie S.K."/>
            <person name="Kronauer D.J.C."/>
        </authorList>
    </citation>
    <scope>NUCLEOTIDE SEQUENCE</scope>
    <source>
        <strain evidence="3">Clonal line C1</strain>
    </source>
</reference>
<comment type="caution">
    <text evidence="3">The sequence shown here is derived from an EMBL/GenBank/DDBJ whole genome shotgun (WGS) entry which is preliminary data.</text>
</comment>
<dbReference type="InterPro" id="IPR049885">
    <property type="entry name" value="MTCL1-3"/>
</dbReference>
<feature type="compositionally biased region" description="Polar residues" evidence="2">
    <location>
        <begin position="533"/>
        <end position="543"/>
    </location>
</feature>
<evidence type="ECO:0000256" key="1">
    <source>
        <dbReference type="SAM" id="Coils"/>
    </source>
</evidence>
<sequence length="685" mass="79328">MHRMHSMYSSKKGDPLCPLGFHPQVRWPTRCKRCFRDYKEHGGRRNSLGDITSSSPSLTSDSSTRLKHVRKPAKLQIKNVISNTNGGASENDVEFIIQVRKSRPAPAKQVIQDGLDSFTVKGEETENEVEKLKSQLNDMKARCEKAEKEKSEILLRRLATMETMTNKTSTGEMAKLQKRNEALVQEKNILSAKIKSLEKEAVAKPYRGERDKAQDEVRSKLKAAENLCESLMDENEDMKKEIRQLEEEIYELQDNFRDEQADEYTRLRKSLEQSNKNCRILSFKLRKIERKAEELENERSALEKKHEEMKKTEETLQKVSNAFQNRTQKKPTDATTKIQLKKMVDEMEKEIEDMMNIFTNIKNGHNVDIADVKQKDNNLKYDTLLKEYDLLKEQLESTVKELASEKEKKKVQPSVKLDDTKTTELQNVKRKLDEAVTLREVERKAWEKEKVSLSEEKEKLKSKLLSLSAEKLKVYNEVVQLKKDLETAKSSEKDSAKMEVTINELKEKLSQEQENCKKLQDDLSSHTERESKMSQSITSSQVRDNQAPNKVIVIELNDEINTLKKENATLLERLEDMRKVNDDLSAKLKDYEAVSKIHQVLTPDTTALESEIRKLKNALSNTEKAKKADLAQCKMRYEHRITAINDEIQAIQNQLSRYKRERDTYKHMLEGAQKTIGELKSTRQG</sequence>
<accession>A0A3L8D4D3</accession>
<reference evidence="3" key="1">
    <citation type="journal article" date="2018" name="Genome Res.">
        <title>The genomic architecture and molecular evolution of ant odorant receptors.</title>
        <authorList>
            <person name="McKenzie S.K."/>
            <person name="Kronauer D.J.C."/>
        </authorList>
    </citation>
    <scope>NUCLEOTIDE SEQUENCE [LARGE SCALE GENOMIC DNA]</scope>
    <source>
        <strain evidence="3">Clonal line C1</strain>
    </source>
</reference>
<dbReference type="Proteomes" id="UP000279307">
    <property type="component" value="Chromosome 14"/>
</dbReference>
<dbReference type="AlphaFoldDB" id="A0A3L8D4D3"/>
<evidence type="ECO:0000313" key="3">
    <source>
        <dbReference type="EMBL" id="RLU14991.1"/>
    </source>
</evidence>
<feature type="region of interest" description="Disordered" evidence="2">
    <location>
        <begin position="513"/>
        <end position="543"/>
    </location>
</feature>
<feature type="coiled-coil region" evidence="1">
    <location>
        <begin position="553"/>
        <end position="675"/>
    </location>
</feature>
<dbReference type="EMBL" id="QOIP01000014">
    <property type="protein sequence ID" value="RLU14991.1"/>
    <property type="molecule type" value="Genomic_DNA"/>
</dbReference>
<organism evidence="3">
    <name type="scientific">Ooceraea biroi</name>
    <name type="common">Clonal raider ant</name>
    <name type="synonym">Cerapachys biroi</name>
    <dbReference type="NCBI Taxonomy" id="2015173"/>
    <lineage>
        <taxon>Eukaryota</taxon>
        <taxon>Metazoa</taxon>
        <taxon>Ecdysozoa</taxon>
        <taxon>Arthropoda</taxon>
        <taxon>Hexapoda</taxon>
        <taxon>Insecta</taxon>
        <taxon>Pterygota</taxon>
        <taxon>Neoptera</taxon>
        <taxon>Endopterygota</taxon>
        <taxon>Hymenoptera</taxon>
        <taxon>Apocrita</taxon>
        <taxon>Aculeata</taxon>
        <taxon>Formicoidea</taxon>
        <taxon>Formicidae</taxon>
        <taxon>Dorylinae</taxon>
        <taxon>Ooceraea</taxon>
    </lineage>
</organism>